<gene>
    <name evidence="2" type="ORF">TIFTF001_029002</name>
</gene>
<evidence type="ECO:0000256" key="1">
    <source>
        <dbReference type="SAM" id="MobiDB-lite"/>
    </source>
</evidence>
<evidence type="ECO:0000313" key="3">
    <source>
        <dbReference type="Proteomes" id="UP001187192"/>
    </source>
</evidence>
<feature type="region of interest" description="Disordered" evidence="1">
    <location>
        <begin position="208"/>
        <end position="293"/>
    </location>
</feature>
<proteinExistence type="predicted"/>
<accession>A0AA88DRL2</accession>
<keyword evidence="3" id="KW-1185">Reference proteome</keyword>
<dbReference type="Proteomes" id="UP001187192">
    <property type="component" value="Unassembled WGS sequence"/>
</dbReference>
<name>A0AA88DRL2_FICCA</name>
<dbReference type="EMBL" id="BTGU01000092">
    <property type="protein sequence ID" value="GMN59905.1"/>
    <property type="molecule type" value="Genomic_DNA"/>
</dbReference>
<feature type="compositionally biased region" description="Low complexity" evidence="1">
    <location>
        <begin position="227"/>
        <end position="247"/>
    </location>
</feature>
<evidence type="ECO:0000313" key="2">
    <source>
        <dbReference type="EMBL" id="GMN59905.1"/>
    </source>
</evidence>
<comment type="caution">
    <text evidence="2">The sequence shown here is derived from an EMBL/GenBank/DDBJ whole genome shotgun (WGS) entry which is preliminary data.</text>
</comment>
<feature type="compositionally biased region" description="Basic residues" evidence="1">
    <location>
        <begin position="262"/>
        <end position="285"/>
    </location>
</feature>
<organism evidence="2 3">
    <name type="scientific">Ficus carica</name>
    <name type="common">Common fig</name>
    <dbReference type="NCBI Taxonomy" id="3494"/>
    <lineage>
        <taxon>Eukaryota</taxon>
        <taxon>Viridiplantae</taxon>
        <taxon>Streptophyta</taxon>
        <taxon>Embryophyta</taxon>
        <taxon>Tracheophyta</taxon>
        <taxon>Spermatophyta</taxon>
        <taxon>Magnoliopsida</taxon>
        <taxon>eudicotyledons</taxon>
        <taxon>Gunneridae</taxon>
        <taxon>Pentapetalae</taxon>
        <taxon>rosids</taxon>
        <taxon>fabids</taxon>
        <taxon>Rosales</taxon>
        <taxon>Moraceae</taxon>
        <taxon>Ficeae</taxon>
        <taxon>Ficus</taxon>
    </lineage>
</organism>
<protein>
    <submittedName>
        <fullName evidence="2">Uncharacterized protein</fullName>
    </submittedName>
</protein>
<sequence length="293" mass="33206">MKKVYRGWKVLQAYTGLGYDPATDKVVYSDEAWQSFIKVHKKCKHLHYEGLRNKELYYNVFKKTHAADALGGRPNPEHRWAAGQHATKARCCRSVPISWKCSDSDQSVRKDGILQCMNIMKGMGIPPHHRTMMWHYFDSHPHLQGPFCQLDDEDRRKYSANIVENGNISMNEHGSAAHHEDDNHGSENAQRDVDDMLAMAVVAATISRRNRRRAPVPIHNSSLTAGAPSHRAASQRAASIARPAARAPPERAAARSQAPSRVLRRAFLHLKLPRTKRKRTQKKGGQRGDKERE</sequence>
<reference evidence="2" key="1">
    <citation type="submission" date="2023-07" db="EMBL/GenBank/DDBJ databases">
        <title>draft genome sequence of fig (Ficus carica).</title>
        <authorList>
            <person name="Takahashi T."/>
            <person name="Nishimura K."/>
        </authorList>
    </citation>
    <scope>NUCLEOTIDE SEQUENCE</scope>
</reference>
<dbReference type="AlphaFoldDB" id="A0AA88DRL2"/>